<evidence type="ECO:0000256" key="5">
    <source>
        <dbReference type="ARBA" id="ARBA00022968"/>
    </source>
</evidence>
<sequence length="515" mass="60641">MSLTRISRLCSTPAKSISLFILVILCLMIFKQQHPRILPNPDPYWVHYVPDESQEPTKKISQRPVSSKIDSPFQHGCAVPDTSAPRADAALVVLCRNSELEGVVKSMASMERHFNQWFRYPWVFLNEQEFTEEFRATVRERASGEVEFGRIGAEHWEFPDSVDPVEFQESIDGQGDRGVMYGNVASYHKMCRFYSGFFFKHELVAKRDWYWRVEPDVEFYCDLTYDPFVEMEKHGKKYGFNVIMQEIFYAIPGLFREVKAYIKTRNVQVKNSWGLFTFDSQWTKGEHKDLYDSIPDETEIEREIVKNMKLKQFLNKKGKNDDDLFNLDPELVYRLFSKPDELPRLHEDRMDREDYSLCHFWTNFEIARTDLFNSKEYQDFFNYLDATGGFYKERWGDAPVHSLAVAMLLDMNEIHYFRDIGYRHTGLIHCPLNAAGKQLPYDGEESVFPDKPHTNGVGCRCKCPTTWYVDREDSNDYCFRKWAEHTDDNYQAFEPIDVDALERKVWDEINGLKTK</sequence>
<keyword evidence="4 7" id="KW-0808">Transferase</keyword>
<evidence type="ECO:0000256" key="6">
    <source>
        <dbReference type="PIRSR" id="PIRSR018153-1"/>
    </source>
</evidence>
<evidence type="ECO:0000313" key="8">
    <source>
        <dbReference type="Proteomes" id="UP000253472"/>
    </source>
</evidence>
<keyword evidence="3 7" id="KW-0328">Glycosyltransferase</keyword>
<reference evidence="7 8" key="1">
    <citation type="submission" date="2018-06" db="EMBL/GenBank/DDBJ databases">
        <title>Whole genome sequencing of Candida tropicalis (genome annotated by CSBL at Korea University).</title>
        <authorList>
            <person name="Ahn J."/>
        </authorList>
    </citation>
    <scope>NUCLEOTIDE SEQUENCE [LARGE SCALE GENOMIC DNA]</scope>
    <source>
        <strain evidence="7 8">ATCC 20962</strain>
    </source>
</reference>
<comment type="similarity">
    <text evidence="2">Belongs to the glycosyltransferase 15 family.</text>
</comment>
<dbReference type="SUPFAM" id="SSF53448">
    <property type="entry name" value="Nucleotide-diphospho-sugar transferases"/>
    <property type="match status" value="1"/>
</dbReference>
<dbReference type="Gene3D" id="3.90.550.10">
    <property type="entry name" value="Spore Coat Polysaccharide Biosynthesis Protein SpsA, Chain A"/>
    <property type="match status" value="1"/>
</dbReference>
<dbReference type="GO" id="GO:0005794">
    <property type="term" value="C:Golgi apparatus"/>
    <property type="evidence" value="ECO:0007669"/>
    <property type="project" value="TreeGrafter"/>
</dbReference>
<gene>
    <name evidence="7" type="primary">KTR5_0</name>
    <name evidence="7" type="ORF">Cantr_07729</name>
</gene>
<dbReference type="GO" id="GO:0016020">
    <property type="term" value="C:membrane"/>
    <property type="evidence" value="ECO:0007669"/>
    <property type="project" value="UniProtKB-SubCell"/>
</dbReference>
<dbReference type="STRING" id="5486.A0A367XYS7"/>
<protein>
    <submittedName>
        <fullName evidence="7">Putative mannosyltransferase KTR5</fullName>
    </submittedName>
</protein>
<proteinExistence type="inferred from homology"/>
<evidence type="ECO:0000256" key="1">
    <source>
        <dbReference type="ARBA" id="ARBA00004606"/>
    </source>
</evidence>
<dbReference type="EMBL" id="QLNQ01000027">
    <property type="protein sequence ID" value="RCK58795.1"/>
    <property type="molecule type" value="Genomic_DNA"/>
</dbReference>
<dbReference type="InterPro" id="IPR002685">
    <property type="entry name" value="Glyco_trans_15"/>
</dbReference>
<keyword evidence="8" id="KW-1185">Reference proteome</keyword>
<dbReference type="PIRSF" id="PIRSF018153">
    <property type="entry name" value="Glyco_trans_15"/>
    <property type="match status" value="1"/>
</dbReference>
<comment type="caution">
    <text evidence="7">The sequence shown here is derived from an EMBL/GenBank/DDBJ whole genome shotgun (WGS) entry which is preliminary data.</text>
</comment>
<dbReference type="PANTHER" id="PTHR31121:SF2">
    <property type="entry name" value="MANNOSYLTRANSFERASE KTR5-RELATED"/>
    <property type="match status" value="1"/>
</dbReference>
<dbReference type="GO" id="GO:0006487">
    <property type="term" value="P:protein N-linked glycosylation"/>
    <property type="evidence" value="ECO:0007669"/>
    <property type="project" value="TreeGrafter"/>
</dbReference>
<evidence type="ECO:0000313" key="7">
    <source>
        <dbReference type="EMBL" id="RCK58795.1"/>
    </source>
</evidence>
<dbReference type="PANTHER" id="PTHR31121">
    <property type="entry name" value="ALPHA-1,2 MANNOSYLTRANSFERASE KTR1"/>
    <property type="match status" value="1"/>
</dbReference>
<dbReference type="InterPro" id="IPR029044">
    <property type="entry name" value="Nucleotide-diphossugar_trans"/>
</dbReference>
<feature type="active site" description="Nucleophile" evidence="6">
    <location>
        <position position="365"/>
    </location>
</feature>
<dbReference type="OrthoDB" id="439943at2759"/>
<comment type="subcellular location">
    <subcellularLocation>
        <location evidence="1">Membrane</location>
        <topology evidence="1">Single-pass type II membrane protein</topology>
    </subcellularLocation>
</comment>
<dbReference type="AlphaFoldDB" id="A0A367XYS7"/>
<accession>A0A367XYS7</accession>
<dbReference type="GO" id="GO:0000026">
    <property type="term" value="F:alpha-1,2-mannosyltransferase activity"/>
    <property type="evidence" value="ECO:0007669"/>
    <property type="project" value="TreeGrafter"/>
</dbReference>
<keyword evidence="5" id="KW-0735">Signal-anchor</keyword>
<dbReference type="GO" id="GO:0000032">
    <property type="term" value="P:cell wall mannoprotein biosynthetic process"/>
    <property type="evidence" value="ECO:0007669"/>
    <property type="project" value="TreeGrafter"/>
</dbReference>
<organism evidence="7 8">
    <name type="scientific">Candida viswanathii</name>
    <dbReference type="NCBI Taxonomy" id="5486"/>
    <lineage>
        <taxon>Eukaryota</taxon>
        <taxon>Fungi</taxon>
        <taxon>Dikarya</taxon>
        <taxon>Ascomycota</taxon>
        <taxon>Saccharomycotina</taxon>
        <taxon>Pichiomycetes</taxon>
        <taxon>Debaryomycetaceae</taxon>
        <taxon>Candida/Lodderomyces clade</taxon>
        <taxon>Candida</taxon>
    </lineage>
</organism>
<evidence type="ECO:0000256" key="4">
    <source>
        <dbReference type="ARBA" id="ARBA00022679"/>
    </source>
</evidence>
<dbReference type="Pfam" id="PF01793">
    <property type="entry name" value="Glyco_transf_15"/>
    <property type="match status" value="2"/>
</dbReference>
<evidence type="ECO:0000256" key="3">
    <source>
        <dbReference type="ARBA" id="ARBA00022676"/>
    </source>
</evidence>
<keyword evidence="5" id="KW-0812">Transmembrane</keyword>
<evidence type="ECO:0000256" key="2">
    <source>
        <dbReference type="ARBA" id="ARBA00007677"/>
    </source>
</evidence>
<dbReference type="Proteomes" id="UP000253472">
    <property type="component" value="Unassembled WGS sequence"/>
</dbReference>
<name>A0A367XYS7_9ASCO</name>